<comment type="subcellular location">
    <subcellularLocation>
        <location evidence="1 10">Secreted</location>
        <location evidence="1 10">Extracellular space</location>
        <location evidence="1 10">Extracellular matrix</location>
    </subcellularLocation>
</comment>
<evidence type="ECO:0000256" key="4">
    <source>
        <dbReference type="ARBA" id="ARBA00022525"/>
    </source>
</evidence>
<dbReference type="EMBL" id="OV696702">
    <property type="protein sequence ID" value="CAH1249011.1"/>
    <property type="molecule type" value="Genomic_DNA"/>
</dbReference>
<evidence type="ECO:0000256" key="3">
    <source>
        <dbReference type="ARBA" id="ARBA00022473"/>
    </source>
</evidence>
<dbReference type="FunFam" id="3.30.2460.20:FF:000001">
    <property type="entry name" value="Wnt homolog"/>
    <property type="match status" value="1"/>
</dbReference>
<dbReference type="Proteomes" id="UP000838412">
    <property type="component" value="Chromosome 17"/>
</dbReference>
<keyword evidence="12" id="KW-1185">Reference proteome</keyword>
<keyword evidence="3 10" id="KW-0217">Developmental protein</keyword>
<dbReference type="InterPro" id="IPR009143">
    <property type="entry name" value="Wnt6"/>
</dbReference>
<dbReference type="Gene3D" id="3.30.2460.20">
    <property type="match status" value="1"/>
</dbReference>
<dbReference type="InterPro" id="IPR005817">
    <property type="entry name" value="Wnt"/>
</dbReference>
<dbReference type="GO" id="GO:0060070">
    <property type="term" value="P:canonical Wnt signaling pathway"/>
    <property type="evidence" value="ECO:0007669"/>
    <property type="project" value="TreeGrafter"/>
</dbReference>
<evidence type="ECO:0000256" key="5">
    <source>
        <dbReference type="ARBA" id="ARBA00022530"/>
    </source>
</evidence>
<dbReference type="GO" id="GO:0030182">
    <property type="term" value="P:neuron differentiation"/>
    <property type="evidence" value="ECO:0007669"/>
    <property type="project" value="TreeGrafter"/>
</dbReference>
<evidence type="ECO:0000256" key="6">
    <source>
        <dbReference type="ARBA" id="ARBA00022687"/>
    </source>
</evidence>
<dbReference type="PANTHER" id="PTHR12027">
    <property type="entry name" value="WNT RELATED"/>
    <property type="match status" value="1"/>
</dbReference>
<dbReference type="Pfam" id="PF00110">
    <property type="entry name" value="wnt"/>
    <property type="match status" value="1"/>
</dbReference>
<dbReference type="GO" id="GO:0005125">
    <property type="term" value="F:cytokine activity"/>
    <property type="evidence" value="ECO:0007669"/>
    <property type="project" value="TreeGrafter"/>
</dbReference>
<gene>
    <name evidence="11" type="primary">WNT6</name>
    <name evidence="11" type="ORF">BLAG_LOCUS10257</name>
</gene>
<comment type="similarity">
    <text evidence="2 10">Belongs to the Wnt family.</text>
</comment>
<dbReference type="SMART" id="SM00097">
    <property type="entry name" value="WNT1"/>
    <property type="match status" value="1"/>
</dbReference>
<organism evidence="11 12">
    <name type="scientific">Branchiostoma lanceolatum</name>
    <name type="common">Common lancelet</name>
    <name type="synonym">Amphioxus lanceolatum</name>
    <dbReference type="NCBI Taxonomy" id="7740"/>
    <lineage>
        <taxon>Eukaryota</taxon>
        <taxon>Metazoa</taxon>
        <taxon>Chordata</taxon>
        <taxon>Cephalochordata</taxon>
        <taxon>Leptocardii</taxon>
        <taxon>Amphioxiformes</taxon>
        <taxon>Branchiostomatidae</taxon>
        <taxon>Branchiostoma</taxon>
    </lineage>
</organism>
<evidence type="ECO:0000256" key="7">
    <source>
        <dbReference type="ARBA" id="ARBA00023157"/>
    </source>
</evidence>
<proteinExistence type="inferred from homology"/>
<evidence type="ECO:0000256" key="8">
    <source>
        <dbReference type="ARBA" id="ARBA00023180"/>
    </source>
</evidence>
<evidence type="ECO:0000313" key="11">
    <source>
        <dbReference type="EMBL" id="CAH1249011.1"/>
    </source>
</evidence>
<dbReference type="PANTHER" id="PTHR12027:SF72">
    <property type="entry name" value="PROTEIN WNT-6"/>
    <property type="match status" value="1"/>
</dbReference>
<name>A0A8J9Z8N2_BRALA</name>
<dbReference type="OrthoDB" id="5945655at2759"/>
<keyword evidence="5" id="KW-0272">Extracellular matrix</keyword>
<evidence type="ECO:0000256" key="2">
    <source>
        <dbReference type="ARBA" id="ARBA00005683"/>
    </source>
</evidence>
<keyword evidence="8" id="KW-0325">Glycoprotein</keyword>
<evidence type="ECO:0000313" key="12">
    <source>
        <dbReference type="Proteomes" id="UP000838412"/>
    </source>
</evidence>
<dbReference type="CDD" id="cd19338">
    <property type="entry name" value="Wnt_Wnt6"/>
    <property type="match status" value="1"/>
</dbReference>
<dbReference type="PRINTS" id="PR01349">
    <property type="entry name" value="WNTPROTEIN"/>
</dbReference>
<dbReference type="AlphaFoldDB" id="A0A8J9Z8N2"/>
<dbReference type="GO" id="GO:0045165">
    <property type="term" value="P:cell fate commitment"/>
    <property type="evidence" value="ECO:0007669"/>
    <property type="project" value="TreeGrafter"/>
</dbReference>
<keyword evidence="4" id="KW-0964">Secreted</keyword>
<accession>A0A8J9Z8N2</accession>
<evidence type="ECO:0000256" key="1">
    <source>
        <dbReference type="ARBA" id="ARBA00004498"/>
    </source>
</evidence>
<keyword evidence="9" id="KW-0449">Lipoprotein</keyword>
<evidence type="ECO:0000256" key="9">
    <source>
        <dbReference type="ARBA" id="ARBA00023288"/>
    </source>
</evidence>
<protein>
    <recommendedName>
        <fullName evidence="10">Protein Wnt</fullName>
    </recommendedName>
</protein>
<dbReference type="InterPro" id="IPR018161">
    <property type="entry name" value="Wnt_CS"/>
</dbReference>
<keyword evidence="6 10" id="KW-0879">Wnt signaling pathway</keyword>
<evidence type="ECO:0000256" key="10">
    <source>
        <dbReference type="RuleBase" id="RU003500"/>
    </source>
</evidence>
<dbReference type="PROSITE" id="PS00246">
    <property type="entry name" value="WNT1"/>
    <property type="match status" value="1"/>
</dbReference>
<comment type="function">
    <text evidence="10">Ligand for members of the frizzled family of seven transmembrane receptors.</text>
</comment>
<dbReference type="GO" id="GO:0005109">
    <property type="term" value="F:frizzled binding"/>
    <property type="evidence" value="ECO:0007669"/>
    <property type="project" value="TreeGrafter"/>
</dbReference>
<dbReference type="GO" id="GO:0005615">
    <property type="term" value="C:extracellular space"/>
    <property type="evidence" value="ECO:0007669"/>
    <property type="project" value="TreeGrafter"/>
</dbReference>
<reference evidence="11" key="1">
    <citation type="submission" date="2022-01" db="EMBL/GenBank/DDBJ databases">
        <authorList>
            <person name="Braso-Vives M."/>
        </authorList>
    </citation>
    <scope>NUCLEOTIDE SEQUENCE</scope>
</reference>
<dbReference type="InterPro" id="IPR043158">
    <property type="entry name" value="Wnt_C"/>
</dbReference>
<keyword evidence="7" id="KW-1015">Disulfide bond</keyword>
<sequence>MLFFLFTVGDNRSVYLGARSLRSGWIWRWVAGWGVHSAARADSPILVRQSAARRYRAAPRDSMRLCEGIHFLVLWVQLSHPLHLVSASRLPFSPPTDCRAETLNQISHRAVGSPLVLDHRSICRKTRRLIGKQAEICRKEPEIVQEVVKGAKLGTGECQFQFKERRWNCSTADKFFGRILTQDRGRGNDWWRNLQDIRETAFVYAVTSAGVTFAVTQSCSMGELLQCGCDYQMKGESPDGSWEWGGCGDDIDFGYTKSREFMDAQTRHRSDIRTLLTLHNNEAGRLAVKNFMRTECKCHGLSGSCAVKTCWKKMPIFREVGVRLKERFNGAFQVMGSNNGKYLIPVGDTIKAPTAEDLVYTNESPNFCKRNRKTGSQGTKGRACNATSMGIGGCDLLCCGRGYKERQVVVEENCKCRFHWCCVVKCSKCTAVKTVHECL</sequence>